<dbReference type="GO" id="GO:0004553">
    <property type="term" value="F:hydrolase activity, hydrolyzing O-glycosyl compounds"/>
    <property type="evidence" value="ECO:0007669"/>
    <property type="project" value="InterPro"/>
</dbReference>
<dbReference type="Pfam" id="PF00332">
    <property type="entry name" value="Glyco_hydro_17"/>
    <property type="match status" value="1"/>
</dbReference>
<dbReference type="STRING" id="40149.A0A0E0EPY5"/>
<dbReference type="Gramene" id="OMERI09G02020.1">
    <property type="protein sequence ID" value="OMERI09G02020.1"/>
    <property type="gene ID" value="OMERI09G02020"/>
</dbReference>
<evidence type="ECO:0000313" key="7">
    <source>
        <dbReference type="Proteomes" id="UP000008021"/>
    </source>
</evidence>
<evidence type="ECO:0000313" key="6">
    <source>
        <dbReference type="EnsemblPlants" id="OMERI09G02020.1"/>
    </source>
</evidence>
<feature type="region of interest" description="Disordered" evidence="5">
    <location>
        <begin position="144"/>
        <end position="180"/>
    </location>
</feature>
<dbReference type="HOGENOM" id="CLU_1498607_0_0_1"/>
<dbReference type="InterPro" id="IPR000490">
    <property type="entry name" value="Glyco_hydro_17"/>
</dbReference>
<evidence type="ECO:0000256" key="1">
    <source>
        <dbReference type="ARBA" id="ARBA00008773"/>
    </source>
</evidence>
<proteinExistence type="inferred from homology"/>
<dbReference type="InterPro" id="IPR017853">
    <property type="entry name" value="GH"/>
</dbReference>
<dbReference type="PANTHER" id="PTHR32227">
    <property type="entry name" value="GLUCAN ENDO-1,3-BETA-GLUCOSIDASE BG1-RELATED-RELATED"/>
    <property type="match status" value="1"/>
</dbReference>
<sequence length="180" mass="19898">MATTHSGVPAHGATMHGGTELLPAMQSVYNTVVALGLQGQVNVTTTHSLDIMGSSYAVQYIQPLLNFLSMARSPFLFNCYPYVVYKADPGSVPLEYVLFQPNAGVTDPNTKLNYDNMLYNQIDTVYAAMPQALSHTDVDLKISEALGPDEEDEQRNKGRKEEDEHRKRLTSGPMDKLVFN</sequence>
<keyword evidence="2" id="KW-0378">Hydrolase</keyword>
<evidence type="ECO:0000256" key="2">
    <source>
        <dbReference type="ARBA" id="ARBA00022801"/>
    </source>
</evidence>
<reference evidence="6" key="2">
    <citation type="submission" date="2018-05" db="EMBL/GenBank/DDBJ databases">
        <title>OmerRS3 (Oryza meridionalis Reference Sequence Version 3).</title>
        <authorList>
            <person name="Zhang J."/>
            <person name="Kudrna D."/>
            <person name="Lee S."/>
            <person name="Talag J."/>
            <person name="Welchert J."/>
            <person name="Wing R.A."/>
        </authorList>
    </citation>
    <scope>NUCLEOTIDE SEQUENCE [LARGE SCALE GENOMIC DNA]</scope>
    <source>
        <strain evidence="6">cv. OR44</strain>
    </source>
</reference>
<comment type="similarity">
    <text evidence="1 4">Belongs to the glycosyl hydrolase 17 family.</text>
</comment>
<dbReference type="Proteomes" id="UP000008021">
    <property type="component" value="Chromosome 9"/>
</dbReference>
<dbReference type="EnsemblPlants" id="OMERI09G02020.1">
    <property type="protein sequence ID" value="OMERI09G02020.1"/>
    <property type="gene ID" value="OMERI09G02020"/>
</dbReference>
<dbReference type="AlphaFoldDB" id="A0A0E0EPY5"/>
<dbReference type="Gene3D" id="3.20.20.80">
    <property type="entry name" value="Glycosidases"/>
    <property type="match status" value="1"/>
</dbReference>
<evidence type="ECO:0000256" key="4">
    <source>
        <dbReference type="RuleBase" id="RU004335"/>
    </source>
</evidence>
<keyword evidence="7" id="KW-1185">Reference proteome</keyword>
<protein>
    <recommendedName>
        <fullName evidence="8">Glucan endo-1,3-beta-D-glucosidase</fullName>
    </recommendedName>
</protein>
<reference evidence="6" key="1">
    <citation type="submission" date="2015-04" db="UniProtKB">
        <authorList>
            <consortium name="EnsemblPlants"/>
        </authorList>
    </citation>
    <scope>IDENTIFICATION</scope>
</reference>
<name>A0A0E0EPY5_9ORYZ</name>
<keyword evidence="3" id="KW-0326">Glycosidase</keyword>
<dbReference type="InterPro" id="IPR044965">
    <property type="entry name" value="Glyco_hydro_17_plant"/>
</dbReference>
<feature type="compositionally biased region" description="Basic and acidic residues" evidence="5">
    <location>
        <begin position="154"/>
        <end position="166"/>
    </location>
</feature>
<dbReference type="eggNOG" id="ENOG502QQ1M">
    <property type="taxonomic scope" value="Eukaryota"/>
</dbReference>
<dbReference type="SUPFAM" id="SSF51445">
    <property type="entry name" value="(Trans)glycosidases"/>
    <property type="match status" value="1"/>
</dbReference>
<evidence type="ECO:0008006" key="8">
    <source>
        <dbReference type="Google" id="ProtNLM"/>
    </source>
</evidence>
<organism evidence="6">
    <name type="scientific">Oryza meridionalis</name>
    <dbReference type="NCBI Taxonomy" id="40149"/>
    <lineage>
        <taxon>Eukaryota</taxon>
        <taxon>Viridiplantae</taxon>
        <taxon>Streptophyta</taxon>
        <taxon>Embryophyta</taxon>
        <taxon>Tracheophyta</taxon>
        <taxon>Spermatophyta</taxon>
        <taxon>Magnoliopsida</taxon>
        <taxon>Liliopsida</taxon>
        <taxon>Poales</taxon>
        <taxon>Poaceae</taxon>
        <taxon>BOP clade</taxon>
        <taxon>Oryzoideae</taxon>
        <taxon>Oryzeae</taxon>
        <taxon>Oryzinae</taxon>
        <taxon>Oryza</taxon>
    </lineage>
</organism>
<dbReference type="GO" id="GO:0005975">
    <property type="term" value="P:carbohydrate metabolic process"/>
    <property type="evidence" value="ECO:0007669"/>
    <property type="project" value="InterPro"/>
</dbReference>
<evidence type="ECO:0000256" key="3">
    <source>
        <dbReference type="ARBA" id="ARBA00023295"/>
    </source>
</evidence>
<evidence type="ECO:0000256" key="5">
    <source>
        <dbReference type="SAM" id="MobiDB-lite"/>
    </source>
</evidence>
<accession>A0A0E0EPY5</accession>